<protein>
    <submittedName>
        <fullName evidence="2">Uncharacterized protein</fullName>
    </submittedName>
</protein>
<dbReference type="Proteomes" id="UP000031774">
    <property type="component" value="Chromosome"/>
</dbReference>
<keyword evidence="1" id="KW-0472">Membrane</keyword>
<evidence type="ECO:0000313" key="2">
    <source>
        <dbReference type="EMBL" id="AJF68596.1"/>
    </source>
</evidence>
<gene>
    <name evidence="2" type="ORF">SVTN_33915</name>
</gene>
<dbReference type="EMBL" id="CP010407">
    <property type="protein sequence ID" value="AJF68596.1"/>
    <property type="molecule type" value="Genomic_DNA"/>
</dbReference>
<organism evidence="2 3">
    <name type="scientific">Streptomyces vietnamensis</name>
    <dbReference type="NCBI Taxonomy" id="362257"/>
    <lineage>
        <taxon>Bacteria</taxon>
        <taxon>Bacillati</taxon>
        <taxon>Actinomycetota</taxon>
        <taxon>Actinomycetes</taxon>
        <taxon>Kitasatosporales</taxon>
        <taxon>Streptomycetaceae</taxon>
        <taxon>Streptomyces</taxon>
    </lineage>
</organism>
<sequence>MVAITKARVDDQDEFRFLDIAVDVDRLRAALLGDSEIFGHAPTPDGVLVLLLFLLRFSVQWEQAQSGVVVADLCCFTKRLGILGLLVLLQTLRVLWLRFLSFPRIRPPLCPNVEICRPHGFHEFCEEPGTAGKFSRADFRFVGLPFVSGPATTPDFCLACDHPVRNTVT</sequence>
<dbReference type="HOGENOM" id="CLU_1577680_0_0_11"/>
<keyword evidence="1" id="KW-0812">Transmembrane</keyword>
<feature type="transmembrane region" description="Helical" evidence="1">
    <location>
        <begin position="80"/>
        <end position="99"/>
    </location>
</feature>
<name>A0A0B5I7N8_9ACTN</name>
<reference evidence="2 3" key="1">
    <citation type="submission" date="2014-12" db="EMBL/GenBank/DDBJ databases">
        <title>Complete genome sequence of Streptomyces vietnamensis strain GIMV4.0001, a genetic manipulable producer of the benzoisochromanequinone antibiotic granaticin.</title>
        <authorList>
            <person name="Deng M.R."/>
            <person name="Guo J."/>
            <person name="Ma L.Y."/>
            <person name="Feng G.D."/>
            <person name="Mo C.Y."/>
            <person name="Zhu H.H."/>
        </authorList>
    </citation>
    <scope>NUCLEOTIDE SEQUENCE [LARGE SCALE GENOMIC DNA]</scope>
    <source>
        <strain evidence="3">GIMV4.0001</strain>
    </source>
</reference>
<dbReference type="KEGG" id="svt:SVTN_33915"/>
<evidence type="ECO:0000313" key="3">
    <source>
        <dbReference type="Proteomes" id="UP000031774"/>
    </source>
</evidence>
<keyword evidence="1" id="KW-1133">Transmembrane helix</keyword>
<keyword evidence="3" id="KW-1185">Reference proteome</keyword>
<proteinExistence type="predicted"/>
<dbReference type="AlphaFoldDB" id="A0A0B5I7N8"/>
<evidence type="ECO:0000256" key="1">
    <source>
        <dbReference type="SAM" id="Phobius"/>
    </source>
</evidence>
<accession>A0A0B5I7N8</accession>